<dbReference type="InterPro" id="IPR007397">
    <property type="entry name" value="F-box-assoc_dom"/>
</dbReference>
<gene>
    <name evidence="2" type="ORF">niasHT_001467</name>
</gene>
<dbReference type="GO" id="GO:0005737">
    <property type="term" value="C:cytoplasm"/>
    <property type="evidence" value="ECO:0007669"/>
    <property type="project" value="UniProtKB-ARBA"/>
</dbReference>
<dbReference type="SUPFAM" id="SSF49785">
    <property type="entry name" value="Galactose-binding domain-like"/>
    <property type="match status" value="1"/>
</dbReference>
<dbReference type="InterPro" id="IPR001810">
    <property type="entry name" value="F-box_dom"/>
</dbReference>
<proteinExistence type="predicted"/>
<evidence type="ECO:0000313" key="2">
    <source>
        <dbReference type="EMBL" id="KAL3117566.1"/>
    </source>
</evidence>
<feature type="domain" description="FBA" evidence="1">
    <location>
        <begin position="89"/>
        <end position="299"/>
    </location>
</feature>
<dbReference type="CDD" id="cd09917">
    <property type="entry name" value="F-box_SF"/>
    <property type="match status" value="1"/>
</dbReference>
<dbReference type="SMART" id="SM01198">
    <property type="entry name" value="FBA"/>
    <property type="match status" value="1"/>
</dbReference>
<accession>A0ABD2LR32</accession>
<dbReference type="InterPro" id="IPR036047">
    <property type="entry name" value="F-box-like_dom_sf"/>
</dbReference>
<protein>
    <recommendedName>
        <fullName evidence="1">FBA domain-containing protein</fullName>
    </recommendedName>
</protein>
<dbReference type="AlphaFoldDB" id="A0ABD2LR32"/>
<name>A0ABD2LR32_9BILA</name>
<evidence type="ECO:0000313" key="3">
    <source>
        <dbReference type="Proteomes" id="UP001620626"/>
    </source>
</evidence>
<comment type="caution">
    <text evidence="2">The sequence shown here is derived from an EMBL/GenBank/DDBJ whole genome shotgun (WGS) entry which is preliminary data.</text>
</comment>
<dbReference type="EMBL" id="JBICBT010000317">
    <property type="protein sequence ID" value="KAL3117566.1"/>
    <property type="molecule type" value="Genomic_DNA"/>
</dbReference>
<reference evidence="2 3" key="1">
    <citation type="submission" date="2024-10" db="EMBL/GenBank/DDBJ databases">
        <authorList>
            <person name="Kim D."/>
        </authorList>
    </citation>
    <scope>NUCLEOTIDE SEQUENCE [LARGE SCALE GENOMIC DNA]</scope>
    <source>
        <strain evidence="2">BH-2024</strain>
    </source>
</reference>
<dbReference type="Gene3D" id="2.60.120.260">
    <property type="entry name" value="Galactose-binding domain-like"/>
    <property type="match status" value="1"/>
</dbReference>
<dbReference type="InterPro" id="IPR039752">
    <property type="entry name" value="F-box_only"/>
</dbReference>
<keyword evidence="3" id="KW-1185">Reference proteome</keyword>
<dbReference type="Pfam" id="PF04300">
    <property type="entry name" value="FBA"/>
    <property type="match status" value="1"/>
</dbReference>
<evidence type="ECO:0000259" key="1">
    <source>
        <dbReference type="PROSITE" id="PS51114"/>
    </source>
</evidence>
<dbReference type="PANTHER" id="PTHR12125:SF5">
    <property type="entry name" value="F-BOX DOMAIN-CONTAINING PROTEIN"/>
    <property type="match status" value="1"/>
</dbReference>
<sequence>MGNLAFANTSDNKTNIIMDLSRASNNNIEAILLRMSAKDLLISCALVSKQWHRILYAKSFWKDWAEMRNYHPPWRQFFSTLDIHSIRQVVVRRPFGRNFVHDTWDMSKLGTAQCFVADPRWDINSEIVWTDDNSGHKPRIEIPPCFFDGQQKTWRTEDGIEEPVNECVAISYGSFRKRIEIKLADEGLTDEILDNFTPPIVVSELVANRKDCASTYRIRSNIHKGLQQMIITDAKLLRAETEKRFDQWEEEGWHKIEHVFREYPKGVRYLVVECLGHDSQFWAGNYGPKIAKFSVTALPVKSTK</sequence>
<dbReference type="PANTHER" id="PTHR12125">
    <property type="entry name" value="F-BOX ONLY PROTEIN 6-LIKE PROTEIN"/>
    <property type="match status" value="1"/>
</dbReference>
<organism evidence="2 3">
    <name type="scientific">Heterodera trifolii</name>
    <dbReference type="NCBI Taxonomy" id="157864"/>
    <lineage>
        <taxon>Eukaryota</taxon>
        <taxon>Metazoa</taxon>
        <taxon>Ecdysozoa</taxon>
        <taxon>Nematoda</taxon>
        <taxon>Chromadorea</taxon>
        <taxon>Rhabditida</taxon>
        <taxon>Tylenchina</taxon>
        <taxon>Tylenchomorpha</taxon>
        <taxon>Tylenchoidea</taxon>
        <taxon>Heteroderidae</taxon>
        <taxon>Heteroderinae</taxon>
        <taxon>Heterodera</taxon>
    </lineage>
</organism>
<dbReference type="SUPFAM" id="SSF81383">
    <property type="entry name" value="F-box domain"/>
    <property type="match status" value="1"/>
</dbReference>
<dbReference type="InterPro" id="IPR008979">
    <property type="entry name" value="Galactose-bd-like_sf"/>
</dbReference>
<dbReference type="PROSITE" id="PS51114">
    <property type="entry name" value="FBA"/>
    <property type="match status" value="1"/>
</dbReference>
<dbReference type="Gene3D" id="1.20.1280.50">
    <property type="match status" value="1"/>
</dbReference>
<dbReference type="Pfam" id="PF00646">
    <property type="entry name" value="F-box"/>
    <property type="match status" value="1"/>
</dbReference>
<dbReference type="Proteomes" id="UP001620626">
    <property type="component" value="Unassembled WGS sequence"/>
</dbReference>